<dbReference type="EMBL" id="CM007647">
    <property type="protein sequence ID" value="ONL93822.1"/>
    <property type="molecule type" value="Genomic_DNA"/>
</dbReference>
<dbReference type="InterPro" id="IPR011547">
    <property type="entry name" value="SLC26A/SulP_dom"/>
</dbReference>
<keyword evidence="4" id="KW-1133">Transmembrane helix</keyword>
<dbReference type="Gene3D" id="3.30.750.24">
    <property type="entry name" value="STAS domain"/>
    <property type="match status" value="1"/>
</dbReference>
<reference evidence="6" key="1">
    <citation type="submission" date="2015-12" db="EMBL/GenBank/DDBJ databases">
        <title>Update maize B73 reference genome by single molecule sequencing technologies.</title>
        <authorList>
            <consortium name="Maize Genome Sequencing Project"/>
            <person name="Ware D."/>
        </authorList>
    </citation>
    <scope>NUCLEOTIDE SEQUENCE [LARGE SCALE GENOMIC DNA]</scope>
    <source>
        <tissue evidence="6">Seedling</tissue>
    </source>
</reference>
<proteinExistence type="predicted"/>
<dbReference type="GO" id="GO:0016020">
    <property type="term" value="C:membrane"/>
    <property type="evidence" value="ECO:0007669"/>
    <property type="project" value="UniProtKB-SubCell"/>
</dbReference>
<name>A0A1D6JP86_MAIZE</name>
<dbReference type="FunFam" id="3.30.750.24:FF:000002">
    <property type="entry name" value="Sulfate transporter 31"/>
    <property type="match status" value="1"/>
</dbReference>
<dbReference type="Pfam" id="PF00916">
    <property type="entry name" value="Sulfate_transp"/>
    <property type="match status" value="1"/>
</dbReference>
<dbReference type="CDD" id="cd07042">
    <property type="entry name" value="STAS_SulP_like_sulfate_transporter"/>
    <property type="match status" value="1"/>
</dbReference>
<dbReference type="Pfam" id="PF01740">
    <property type="entry name" value="STAS"/>
    <property type="match status" value="1"/>
</dbReference>
<keyword evidence="5" id="KW-0472">Membrane</keyword>
<dbReference type="GO" id="GO:0055085">
    <property type="term" value="P:transmembrane transport"/>
    <property type="evidence" value="ECO:0007669"/>
    <property type="project" value="InterPro"/>
</dbReference>
<dbReference type="PROSITE" id="PS50801">
    <property type="entry name" value="STAS"/>
    <property type="match status" value="1"/>
</dbReference>
<dbReference type="InterPro" id="IPR002645">
    <property type="entry name" value="STAS_dom"/>
</dbReference>
<sequence>MMLALKTGIITGVIALAEGIAVGRSFAMFKNYHIDGNKEMIAIGTMNVLGSLTSCYLTTGPFSRSAVNYNAGCRTAMSNVVMSLAVMVTLLFLTPLFHYTPLVVLSAIIVSAMLGLVDFGAALHLWRVDKVDFCVCAGAYLGVVFGSVEVGLVVAVAVSLLRVLLFVARPRTTVLGNIPGTMVYRRMDQYAAAQTVPGVLVLRVDAPVYFANASYLRERISRWIDDEEERTKSQGEMGVRYVVLDMGAIGSIDTSGTSMLDELNKSLDRRGMQIVLANPGSEIMKKLDSSKVLEQIGHEWVFPTVGEAVASCDYVLHSHKPGMAKDSAAAHESMV</sequence>
<evidence type="ECO:0000256" key="3">
    <source>
        <dbReference type="ARBA" id="ARBA00022692"/>
    </source>
</evidence>
<dbReference type="SUPFAM" id="SSF52091">
    <property type="entry name" value="SpoIIaa-like"/>
    <property type="match status" value="1"/>
</dbReference>
<keyword evidence="2" id="KW-0813">Transport</keyword>
<dbReference type="InterPro" id="IPR001902">
    <property type="entry name" value="SLC26A/SulP_fam"/>
</dbReference>
<organism evidence="6">
    <name type="scientific">Zea mays</name>
    <name type="common">Maize</name>
    <dbReference type="NCBI Taxonomy" id="4577"/>
    <lineage>
        <taxon>Eukaryota</taxon>
        <taxon>Viridiplantae</taxon>
        <taxon>Streptophyta</taxon>
        <taxon>Embryophyta</taxon>
        <taxon>Tracheophyta</taxon>
        <taxon>Spermatophyta</taxon>
        <taxon>Magnoliopsida</taxon>
        <taxon>Liliopsida</taxon>
        <taxon>Poales</taxon>
        <taxon>Poaceae</taxon>
        <taxon>PACMAD clade</taxon>
        <taxon>Panicoideae</taxon>
        <taxon>Andropogonodae</taxon>
        <taxon>Andropogoneae</taxon>
        <taxon>Tripsacinae</taxon>
        <taxon>Zea</taxon>
    </lineage>
</organism>
<dbReference type="AlphaFoldDB" id="A0A1D6JP86"/>
<dbReference type="InterPro" id="IPR036513">
    <property type="entry name" value="STAS_dom_sf"/>
</dbReference>
<dbReference type="PANTHER" id="PTHR11814">
    <property type="entry name" value="SULFATE TRANSPORTER"/>
    <property type="match status" value="1"/>
</dbReference>
<evidence type="ECO:0000256" key="4">
    <source>
        <dbReference type="ARBA" id="ARBA00022989"/>
    </source>
</evidence>
<gene>
    <name evidence="6" type="ORF">ZEAMMB73_Zm00001d027749</name>
</gene>
<evidence type="ECO:0000256" key="5">
    <source>
        <dbReference type="ARBA" id="ARBA00023136"/>
    </source>
</evidence>
<accession>A0A1D6JP86</accession>
<dbReference type="ExpressionAtlas" id="A0A1D6JP86">
    <property type="expression patterns" value="baseline and differential"/>
</dbReference>
<evidence type="ECO:0000256" key="2">
    <source>
        <dbReference type="ARBA" id="ARBA00022448"/>
    </source>
</evidence>
<evidence type="ECO:0000256" key="1">
    <source>
        <dbReference type="ARBA" id="ARBA00004141"/>
    </source>
</evidence>
<keyword evidence="3" id="KW-0812">Transmembrane</keyword>
<evidence type="ECO:0000313" key="6">
    <source>
        <dbReference type="EMBL" id="ONL93822.1"/>
    </source>
</evidence>
<comment type="subcellular location">
    <subcellularLocation>
        <location evidence="1">Membrane</location>
        <topology evidence="1">Multi-pass membrane protein</topology>
    </subcellularLocation>
</comment>
<protein>
    <submittedName>
        <fullName evidence="6">Sulfate transporter 3.1</fullName>
    </submittedName>
</protein>